<dbReference type="AlphaFoldDB" id="A0A8J7UVX5"/>
<dbReference type="RefSeq" id="WP_210512265.1">
    <property type="nucleotide sequence ID" value="NZ_JAFIDN010000007.1"/>
</dbReference>
<proteinExistence type="inferred from homology"/>
<dbReference type="InterPro" id="IPR032875">
    <property type="entry name" value="Succ_CoA_lig_flav_dom"/>
</dbReference>
<dbReference type="FunFam" id="3.30.1490.20:FF:000020">
    <property type="entry name" value="Protein lysine acetyltransferase"/>
    <property type="match status" value="1"/>
</dbReference>
<feature type="domain" description="ATP-grasp" evidence="6">
    <location>
        <begin position="484"/>
        <end position="520"/>
    </location>
</feature>
<organism evidence="7 8">
    <name type="scientific">Natronogracilivirga saccharolytica</name>
    <dbReference type="NCBI Taxonomy" id="2812953"/>
    <lineage>
        <taxon>Bacteria</taxon>
        <taxon>Pseudomonadati</taxon>
        <taxon>Balneolota</taxon>
        <taxon>Balneolia</taxon>
        <taxon>Balneolales</taxon>
        <taxon>Cyclonatronaceae</taxon>
        <taxon>Natronogracilivirga</taxon>
    </lineage>
</organism>
<keyword evidence="2 5" id="KW-0547">Nucleotide-binding</keyword>
<dbReference type="Pfam" id="PF19045">
    <property type="entry name" value="Ligase_CoA_2"/>
    <property type="match status" value="1"/>
</dbReference>
<dbReference type="SUPFAM" id="SSF51735">
    <property type="entry name" value="NAD(P)-binding Rossmann-fold domains"/>
    <property type="match status" value="1"/>
</dbReference>
<dbReference type="PANTHER" id="PTHR43334:SF1">
    <property type="entry name" value="3-HYDROXYPROPIONATE--COA LIGASE [ADP-FORMING]"/>
    <property type="match status" value="1"/>
</dbReference>
<keyword evidence="1 7" id="KW-0436">Ligase</keyword>
<dbReference type="GO" id="GO:0043758">
    <property type="term" value="F:acetate-CoA ligase (ADP-forming) activity"/>
    <property type="evidence" value="ECO:0007669"/>
    <property type="project" value="InterPro"/>
</dbReference>
<dbReference type="InterPro" id="IPR011761">
    <property type="entry name" value="ATP-grasp"/>
</dbReference>
<gene>
    <name evidence="7" type="ORF">NATSA_10140</name>
</gene>
<name>A0A8J7UVX5_9BACT</name>
<evidence type="ECO:0000313" key="8">
    <source>
        <dbReference type="Proteomes" id="UP000673975"/>
    </source>
</evidence>
<dbReference type="SUPFAM" id="SSF56059">
    <property type="entry name" value="Glutathione synthetase ATP-binding domain-like"/>
    <property type="match status" value="1"/>
</dbReference>
<evidence type="ECO:0000256" key="2">
    <source>
        <dbReference type="ARBA" id="ARBA00022741"/>
    </source>
</evidence>
<dbReference type="PROSITE" id="PS50975">
    <property type="entry name" value="ATP_GRASP"/>
    <property type="match status" value="1"/>
</dbReference>
<dbReference type="Gene3D" id="3.30.470.20">
    <property type="entry name" value="ATP-grasp fold, B domain"/>
    <property type="match status" value="1"/>
</dbReference>
<dbReference type="SUPFAM" id="SSF52210">
    <property type="entry name" value="Succinyl-CoA synthetase domains"/>
    <property type="match status" value="2"/>
</dbReference>
<protein>
    <submittedName>
        <fullName evidence="7">Acetate--CoA ligase family protein</fullName>
    </submittedName>
</protein>
<comment type="caution">
    <text evidence="7">The sequence shown here is derived from an EMBL/GenBank/DDBJ whole genome shotgun (WGS) entry which is preliminary data.</text>
</comment>
<dbReference type="GO" id="GO:0046872">
    <property type="term" value="F:metal ion binding"/>
    <property type="evidence" value="ECO:0007669"/>
    <property type="project" value="InterPro"/>
</dbReference>
<evidence type="ECO:0000256" key="5">
    <source>
        <dbReference type="PROSITE-ProRule" id="PRU00409"/>
    </source>
</evidence>
<evidence type="ECO:0000256" key="1">
    <source>
        <dbReference type="ARBA" id="ARBA00022598"/>
    </source>
</evidence>
<sequence length="692" mass="74280">MLKKFFTPQKIAVIGASGDPNKLGYDVINNLLRFEFPGSIHPVSKSYNEILGVTCHVSIEDLPDDIDLALVIIPAKAVPGVVEKCGEKGIRNIIVMSGGFSETGEQGRMLEEKLKETAQRLGVRVIGPNCIGVIDTHTPLNTTFIIGMPEKGEIGFISQSGALVVAVIDWAAGSGIGFSRMASLGNQMDITETDMIDEIGQHRETKVITAYAEGITDGRKFLQKATEISLSKPFMILKGGQSDKGALAVSSHTGALSGSNDAYNAAFRKAGILKAENMEVMFDSARALAWQPLPKGNRVAVLTNAGGLAILTVDAIEKNGMEIAPLTEETKSFLKTRLPAAASVNNPVDVLAGSGPAVYGLALDALLADETVDAVVVIQVPQDWFLPSGLAEVVAETSKLHRKPVLTSIMGKESSKEALEILNKRRIPNVPFPERTAAILQYMVERKDWLDLINEEQVTAFDDMTETPQKPSGADELAASQQWEALAGAYDIPLPEQDKASDADEAVGLSEKIGYPVVMKMISEKFTHKSDVGGIKMGLNNEDDVRNAWNEITAAASDAGAELQGVLIQKMLTGGQEVIIGIKQDPQFGPLIVFGTGGTEVELYKDIETAIAPLNEGEARRLIASTIAGRKLKGWRNLPPADMDAVVDILIKMGNLAAGHPEIQEMEMNPLYVLEQGKGTYAIDIRGALRSS</sequence>
<dbReference type="Gene3D" id="3.40.50.720">
    <property type="entry name" value="NAD(P)-binding Rossmann-like Domain"/>
    <property type="match status" value="1"/>
</dbReference>
<dbReference type="Gene3D" id="3.30.1490.20">
    <property type="entry name" value="ATP-grasp fold, A domain"/>
    <property type="match status" value="1"/>
</dbReference>
<dbReference type="Pfam" id="PF13607">
    <property type="entry name" value="Succ_CoA_lig"/>
    <property type="match status" value="1"/>
</dbReference>
<evidence type="ECO:0000256" key="3">
    <source>
        <dbReference type="ARBA" id="ARBA00022840"/>
    </source>
</evidence>
<dbReference type="InterPro" id="IPR036291">
    <property type="entry name" value="NAD(P)-bd_dom_sf"/>
</dbReference>
<reference evidence="7" key="1">
    <citation type="submission" date="2021-02" db="EMBL/GenBank/DDBJ databases">
        <title>Natronogracilivirga saccharolytica gen. nov. sp. nov. a new anaerobic, haloalkiliphilic carbohydrate-fermenting bacterium from soda lake and proposing of Cyclonatronumiaceae fam. nov. in the phylum Balneolaeota.</title>
        <authorList>
            <person name="Zhilina T.N."/>
            <person name="Sorokin D.Y."/>
            <person name="Zavarzina D.G."/>
            <person name="Toshchakov S.V."/>
            <person name="Kublanov I.V."/>
        </authorList>
    </citation>
    <scope>NUCLEOTIDE SEQUENCE</scope>
    <source>
        <strain evidence="7">Z-1702</strain>
    </source>
</reference>
<dbReference type="Proteomes" id="UP000673975">
    <property type="component" value="Unassembled WGS sequence"/>
</dbReference>
<evidence type="ECO:0000313" key="7">
    <source>
        <dbReference type="EMBL" id="MBP3193022.1"/>
    </source>
</evidence>
<dbReference type="InterPro" id="IPR013815">
    <property type="entry name" value="ATP_grasp_subdomain_1"/>
</dbReference>
<dbReference type="PANTHER" id="PTHR43334">
    <property type="entry name" value="ACETATE--COA LIGASE [ADP-FORMING]"/>
    <property type="match status" value="1"/>
</dbReference>
<dbReference type="InterPro" id="IPR043938">
    <property type="entry name" value="Ligase_CoA_dom"/>
</dbReference>
<accession>A0A8J7UVX5</accession>
<dbReference type="InterPro" id="IPR003781">
    <property type="entry name" value="CoA-bd"/>
</dbReference>
<dbReference type="EMBL" id="JAFIDN010000007">
    <property type="protein sequence ID" value="MBP3193022.1"/>
    <property type="molecule type" value="Genomic_DNA"/>
</dbReference>
<evidence type="ECO:0000259" key="6">
    <source>
        <dbReference type="PROSITE" id="PS50975"/>
    </source>
</evidence>
<dbReference type="GO" id="GO:0005524">
    <property type="term" value="F:ATP binding"/>
    <property type="evidence" value="ECO:0007669"/>
    <property type="project" value="UniProtKB-UniRule"/>
</dbReference>
<evidence type="ECO:0000256" key="4">
    <source>
        <dbReference type="ARBA" id="ARBA00060888"/>
    </source>
</evidence>
<dbReference type="Pfam" id="PF13549">
    <property type="entry name" value="ATP-grasp_5"/>
    <property type="match status" value="1"/>
</dbReference>
<dbReference type="Gene3D" id="3.40.50.261">
    <property type="entry name" value="Succinyl-CoA synthetase domains"/>
    <property type="match status" value="2"/>
</dbReference>
<dbReference type="Pfam" id="PF13380">
    <property type="entry name" value="CoA_binding_2"/>
    <property type="match status" value="1"/>
</dbReference>
<comment type="similarity">
    <text evidence="4">In the N-terminal section; belongs to the acetate CoA ligase alpha subunit family.</text>
</comment>
<keyword evidence="8" id="KW-1185">Reference proteome</keyword>
<keyword evidence="3 5" id="KW-0067">ATP-binding</keyword>
<dbReference type="InterPro" id="IPR051538">
    <property type="entry name" value="Acyl-CoA_Synth/Transferase"/>
</dbReference>
<dbReference type="SMART" id="SM00881">
    <property type="entry name" value="CoA_binding"/>
    <property type="match status" value="1"/>
</dbReference>
<dbReference type="InterPro" id="IPR016102">
    <property type="entry name" value="Succinyl-CoA_synth-like"/>
</dbReference>